<evidence type="ECO:0000256" key="5">
    <source>
        <dbReference type="ARBA" id="ARBA00022723"/>
    </source>
</evidence>
<dbReference type="EMBL" id="CACVKT020005443">
    <property type="protein sequence ID" value="CAC5395203.1"/>
    <property type="molecule type" value="Genomic_DNA"/>
</dbReference>
<dbReference type="CDD" id="cd02907">
    <property type="entry name" value="Macro_Af1521_BAL-like"/>
    <property type="match status" value="1"/>
</dbReference>
<dbReference type="InterPro" id="IPR017907">
    <property type="entry name" value="Znf_RING_CS"/>
</dbReference>
<dbReference type="SUPFAM" id="SSF57850">
    <property type="entry name" value="RING/U-box"/>
    <property type="match status" value="1"/>
</dbReference>
<reference evidence="13 14" key="1">
    <citation type="submission" date="2020-06" db="EMBL/GenBank/DDBJ databases">
        <authorList>
            <person name="Li R."/>
            <person name="Bekaert M."/>
        </authorList>
    </citation>
    <scope>NUCLEOTIDE SEQUENCE [LARGE SCALE GENOMIC DNA]</scope>
    <source>
        <strain evidence="14">wild</strain>
    </source>
</reference>
<dbReference type="Gene3D" id="3.30.390.130">
    <property type="match status" value="1"/>
</dbReference>
<name>A0A6J8CFG1_MYTCO</name>
<feature type="domain" description="Macro" evidence="12">
    <location>
        <begin position="461"/>
        <end position="661"/>
    </location>
</feature>
<evidence type="ECO:0000256" key="6">
    <source>
        <dbReference type="ARBA" id="ARBA00022771"/>
    </source>
</evidence>
<dbReference type="UniPathway" id="UPA00143"/>
<dbReference type="InterPro" id="IPR039398">
    <property type="entry name" value="Deltex_fam"/>
</dbReference>
<keyword evidence="7 9" id="KW-0862">Zinc</keyword>
<dbReference type="Pfam" id="PF18102">
    <property type="entry name" value="DTC"/>
    <property type="match status" value="1"/>
</dbReference>
<dbReference type="Gene3D" id="3.30.40.10">
    <property type="entry name" value="Zinc/RING finger domain, C3HC4 (zinc finger)"/>
    <property type="match status" value="1"/>
</dbReference>
<evidence type="ECO:0000256" key="10">
    <source>
        <dbReference type="SAM" id="MobiDB-lite"/>
    </source>
</evidence>
<keyword evidence="6 8" id="KW-0863">Zinc-finger</keyword>
<evidence type="ECO:0000256" key="8">
    <source>
        <dbReference type="PROSITE-ProRule" id="PRU00175"/>
    </source>
</evidence>
<dbReference type="InterPro" id="IPR001841">
    <property type="entry name" value="Znf_RING"/>
</dbReference>
<evidence type="ECO:0000313" key="14">
    <source>
        <dbReference type="Proteomes" id="UP000507470"/>
    </source>
</evidence>
<comment type="catalytic activity">
    <reaction evidence="1 9">
        <text>S-ubiquitinyl-[E2 ubiquitin-conjugating enzyme]-L-cysteine + [acceptor protein]-L-lysine = [E2 ubiquitin-conjugating enzyme]-L-cysteine + N(6)-ubiquitinyl-[acceptor protein]-L-lysine.</text>
        <dbReference type="EC" id="2.3.2.27"/>
    </reaction>
</comment>
<evidence type="ECO:0000256" key="9">
    <source>
        <dbReference type="RuleBase" id="RU367105"/>
    </source>
</evidence>
<feature type="region of interest" description="Disordered" evidence="10">
    <location>
        <begin position="401"/>
        <end position="440"/>
    </location>
</feature>
<comment type="similarity">
    <text evidence="3 9">Belongs to the Deltex family.</text>
</comment>
<feature type="domain" description="RING-type" evidence="11">
    <location>
        <begin position="737"/>
        <end position="776"/>
    </location>
</feature>
<evidence type="ECO:0000259" key="12">
    <source>
        <dbReference type="PROSITE" id="PS51154"/>
    </source>
</evidence>
<proteinExistence type="inferred from homology"/>
<dbReference type="EC" id="2.3.2.27" evidence="9"/>
<dbReference type="InterPro" id="IPR002589">
    <property type="entry name" value="Macro_dom"/>
</dbReference>
<feature type="compositionally biased region" description="Basic and acidic residues" evidence="10">
    <location>
        <begin position="411"/>
        <end position="440"/>
    </location>
</feature>
<evidence type="ECO:0000256" key="1">
    <source>
        <dbReference type="ARBA" id="ARBA00000900"/>
    </source>
</evidence>
<dbReference type="Gene3D" id="3.40.220.10">
    <property type="entry name" value="Leucine Aminopeptidase, subunit E, domain 1"/>
    <property type="match status" value="2"/>
</dbReference>
<evidence type="ECO:0000256" key="7">
    <source>
        <dbReference type="ARBA" id="ARBA00022833"/>
    </source>
</evidence>
<dbReference type="GO" id="GO:0061630">
    <property type="term" value="F:ubiquitin protein ligase activity"/>
    <property type="evidence" value="ECO:0007669"/>
    <property type="project" value="UniProtKB-UniRule"/>
</dbReference>
<evidence type="ECO:0000256" key="4">
    <source>
        <dbReference type="ARBA" id="ARBA00022679"/>
    </source>
</evidence>
<keyword evidence="4 9" id="KW-0808">Transferase</keyword>
<dbReference type="PANTHER" id="PTHR12622">
    <property type="entry name" value="DELTEX-RELATED"/>
    <property type="match status" value="1"/>
</dbReference>
<dbReference type="Pfam" id="PF01661">
    <property type="entry name" value="Macro"/>
    <property type="match status" value="2"/>
</dbReference>
<keyword evidence="14" id="KW-1185">Reference proteome</keyword>
<organism evidence="13 14">
    <name type="scientific">Mytilus coruscus</name>
    <name type="common">Sea mussel</name>
    <dbReference type="NCBI Taxonomy" id="42192"/>
    <lineage>
        <taxon>Eukaryota</taxon>
        <taxon>Metazoa</taxon>
        <taxon>Spiralia</taxon>
        <taxon>Lophotrochozoa</taxon>
        <taxon>Mollusca</taxon>
        <taxon>Bivalvia</taxon>
        <taxon>Autobranchia</taxon>
        <taxon>Pteriomorphia</taxon>
        <taxon>Mytilida</taxon>
        <taxon>Mytiloidea</taxon>
        <taxon>Mytilidae</taxon>
        <taxon>Mytilinae</taxon>
        <taxon>Mytilus</taxon>
    </lineage>
</organism>
<gene>
    <name evidence="13" type="ORF">MCOR_29892</name>
</gene>
<dbReference type="PROSITE" id="PS51154">
    <property type="entry name" value="MACRO"/>
    <property type="match status" value="2"/>
</dbReference>
<dbReference type="InterPro" id="IPR043472">
    <property type="entry name" value="Macro_dom-like"/>
</dbReference>
<dbReference type="SMART" id="SM00184">
    <property type="entry name" value="RING"/>
    <property type="match status" value="1"/>
</dbReference>
<dbReference type="OrthoDB" id="6133115at2759"/>
<dbReference type="PROSITE" id="PS00518">
    <property type="entry name" value="ZF_RING_1"/>
    <property type="match status" value="1"/>
</dbReference>
<dbReference type="SMART" id="SM00506">
    <property type="entry name" value="A1pp"/>
    <property type="match status" value="2"/>
</dbReference>
<evidence type="ECO:0000256" key="3">
    <source>
        <dbReference type="ARBA" id="ARBA00009413"/>
    </source>
</evidence>
<dbReference type="InterPro" id="IPR039399">
    <property type="entry name" value="Deltex_C_sf"/>
</dbReference>
<evidence type="ECO:0000313" key="13">
    <source>
        <dbReference type="EMBL" id="CAC5395203.1"/>
    </source>
</evidence>
<accession>A0A6J8CFG1</accession>
<evidence type="ECO:0000259" key="11">
    <source>
        <dbReference type="PROSITE" id="PS50089"/>
    </source>
</evidence>
<dbReference type="GO" id="GO:0008270">
    <property type="term" value="F:zinc ion binding"/>
    <property type="evidence" value="ECO:0007669"/>
    <property type="project" value="UniProtKB-KW"/>
</dbReference>
<comment type="pathway">
    <text evidence="2 9">Protein modification; protein ubiquitination.</text>
</comment>
<feature type="domain" description="Macro" evidence="12">
    <location>
        <begin position="193"/>
        <end position="382"/>
    </location>
</feature>
<keyword evidence="9" id="KW-0963">Cytoplasm</keyword>
<dbReference type="GO" id="GO:0005737">
    <property type="term" value="C:cytoplasm"/>
    <property type="evidence" value="ECO:0007669"/>
    <property type="project" value="UniProtKB-SubCell"/>
</dbReference>
<dbReference type="InterPro" id="IPR039396">
    <property type="entry name" value="Deltex_C"/>
</dbReference>
<dbReference type="GO" id="GO:0007219">
    <property type="term" value="P:Notch signaling pathway"/>
    <property type="evidence" value="ECO:0007669"/>
    <property type="project" value="InterPro"/>
</dbReference>
<keyword evidence="5 9" id="KW-0479">Metal-binding</keyword>
<keyword evidence="13" id="KW-0012">Acyltransferase</keyword>
<protein>
    <recommendedName>
        <fullName evidence="9">E3 ubiquitin-protein ligase</fullName>
        <ecNumber evidence="9">2.3.2.27</ecNumber>
    </recommendedName>
</protein>
<feature type="region of interest" description="Disordered" evidence="10">
    <location>
        <begin position="660"/>
        <end position="681"/>
    </location>
</feature>
<dbReference type="AlphaFoldDB" id="A0A6J8CFG1"/>
<dbReference type="InterPro" id="IPR013083">
    <property type="entry name" value="Znf_RING/FYVE/PHD"/>
</dbReference>
<comment type="subcellular location">
    <subcellularLocation>
        <location evidence="9">Cytoplasm</location>
    </subcellularLocation>
</comment>
<dbReference type="SUPFAM" id="SSF52949">
    <property type="entry name" value="Macro domain-like"/>
    <property type="match status" value="2"/>
</dbReference>
<dbReference type="Proteomes" id="UP000507470">
    <property type="component" value="Unassembled WGS sequence"/>
</dbReference>
<dbReference type="Pfam" id="PF13639">
    <property type="entry name" value="zf-RING_2"/>
    <property type="match status" value="1"/>
</dbReference>
<evidence type="ECO:0000256" key="2">
    <source>
        <dbReference type="ARBA" id="ARBA00004906"/>
    </source>
</evidence>
<dbReference type="GO" id="GO:0016567">
    <property type="term" value="P:protein ubiquitination"/>
    <property type="evidence" value="ECO:0007669"/>
    <property type="project" value="UniProtKB-UniRule"/>
</dbReference>
<dbReference type="CDD" id="cd09633">
    <property type="entry name" value="Deltex_C"/>
    <property type="match status" value="1"/>
</dbReference>
<sequence>MGTPVKVGNLRFIDEPRGKLKDEEAKTEVIRGDEAEKIMFFFTKEVNDEVEKYHLNIERHPTPPEIRVSGKVEDKNVLASVVERWKSLVSDKLENRAIHGNCEQSFENVKRIIKTHKLTAKVLPIQSETKKELVRIFSRDVLDLNDVENAYENPKNILAEYPSSSAVASVKQRSYKGKQEEEKLGSFKQIESDVKYQFRTKQGLIIKLYKKPITRLNVDAIVNAANDMLANIGGVAEVIEKAAGPRMKKECEIIIRRKGKILDGLNVITTAGDLHYKGVIHAVGPRWHDSNYTEKSSCLNVLSTTIFNILESAEHEGYRTVAMPPISSGIFAVPKEMCAAMYLKGIFEFSEQNKFASLQEFHIIDINDEVLEMVEKWHKKFTDNPRCLDVNSVCRQTGQGGNRFSGSYGKGENKGRHRSENASRFSDSRKGHDKRDVKYDHGTRDDVKYDHDGHAIIVSKDKDKFILRFDKTDIHIYKADVLKLRNIDVIAVSEDPEISGKGALSRVLLDAGDEKYRSDHKGLRRLIGKHSTGKVLMTTAGGNFSFRHVLHAVIRRQGENTENMFQKSLQQTFSQILDSANKLGCPNKETRRRHGITLALPLLGTGTHKDKETILKCAWTAYEAISKFLLATKEVNITEIHLIDNNEYIIKNVEAAFVPSGSGRHPPLTPKPDFNKHPKEQYEAPKGKRISIWKMDTQDQKKADFSEFMKSRSKQAKIGNLVIHGDDDEMPVGDENCVICLCEFDDPVELTKCNHVFCKECITEVFRSKPSCPVCTTVYGVVFGDQPREGKATIYEEEDPLPGYREKTYVIYYEFESGVQKDFHPKPKTPYDGMKRRAFLPKTREGTEVLELLENAFKQGLTFTIGTSRTTGKEGVITWNDIHHKTSRTGGPQKFGYPDPGYLSRVKEELACKGITSDK</sequence>
<dbReference type="PROSITE" id="PS50089">
    <property type="entry name" value="ZF_RING_2"/>
    <property type="match status" value="1"/>
</dbReference>